<dbReference type="RefSeq" id="XP_016233964.1">
    <property type="nucleotide sequence ID" value="XM_016383261.1"/>
</dbReference>
<proteinExistence type="predicted"/>
<sequence>MASTAPISGPNVKDALYLVEFLQQNPQAITFNVTPLADKTGAKARSIESRLKSIRKRNRLNIIVSANSSSTSGGSGGPKGTTKSPVKDEGSRARDVSVVKQENENERDADNDAGYVNVNVGGSVAGGLPSPVDSIAGSATKTNTTIDTVAGAADTTPLLAAGAAGASPVPMAPKGRGQKKRVAFTTKTEVGRDKEVRGRCDVAKRVKTE</sequence>
<name>A0A0D2B461_9EURO</name>
<dbReference type="GeneID" id="27336022"/>
<reference evidence="2 3" key="1">
    <citation type="submission" date="2015-01" db="EMBL/GenBank/DDBJ databases">
        <title>The Genome Sequence of Exophiala spinifera CBS89968.</title>
        <authorList>
            <consortium name="The Broad Institute Genomics Platform"/>
            <person name="Cuomo C."/>
            <person name="de Hoog S."/>
            <person name="Gorbushina A."/>
            <person name="Stielow B."/>
            <person name="Teixiera M."/>
            <person name="Abouelleil A."/>
            <person name="Chapman S.B."/>
            <person name="Priest M."/>
            <person name="Young S.K."/>
            <person name="Wortman J."/>
            <person name="Nusbaum C."/>
            <person name="Birren B."/>
        </authorList>
    </citation>
    <scope>NUCLEOTIDE SEQUENCE [LARGE SCALE GENOMIC DNA]</scope>
    <source>
        <strain evidence="2 3">CBS 89968</strain>
    </source>
</reference>
<dbReference type="EMBL" id="KN847497">
    <property type="protein sequence ID" value="KIW13748.1"/>
    <property type="molecule type" value="Genomic_DNA"/>
</dbReference>
<evidence type="ECO:0000313" key="3">
    <source>
        <dbReference type="Proteomes" id="UP000053328"/>
    </source>
</evidence>
<feature type="region of interest" description="Disordered" evidence="1">
    <location>
        <begin position="164"/>
        <end position="193"/>
    </location>
</feature>
<keyword evidence="3" id="KW-1185">Reference proteome</keyword>
<evidence type="ECO:0000313" key="2">
    <source>
        <dbReference type="EMBL" id="KIW13748.1"/>
    </source>
</evidence>
<feature type="compositionally biased region" description="Basic and acidic residues" evidence="1">
    <location>
        <begin position="85"/>
        <end position="110"/>
    </location>
</feature>
<accession>A0A0D2B461</accession>
<organism evidence="2 3">
    <name type="scientific">Exophiala spinifera</name>
    <dbReference type="NCBI Taxonomy" id="91928"/>
    <lineage>
        <taxon>Eukaryota</taxon>
        <taxon>Fungi</taxon>
        <taxon>Dikarya</taxon>
        <taxon>Ascomycota</taxon>
        <taxon>Pezizomycotina</taxon>
        <taxon>Eurotiomycetes</taxon>
        <taxon>Chaetothyriomycetidae</taxon>
        <taxon>Chaetothyriales</taxon>
        <taxon>Herpotrichiellaceae</taxon>
        <taxon>Exophiala</taxon>
    </lineage>
</organism>
<dbReference type="Proteomes" id="UP000053328">
    <property type="component" value="Unassembled WGS sequence"/>
</dbReference>
<dbReference type="AlphaFoldDB" id="A0A0D2B461"/>
<feature type="region of interest" description="Disordered" evidence="1">
    <location>
        <begin position="62"/>
        <end position="115"/>
    </location>
</feature>
<evidence type="ECO:0000256" key="1">
    <source>
        <dbReference type="SAM" id="MobiDB-lite"/>
    </source>
</evidence>
<dbReference type="HOGENOM" id="CLU_1315434_0_0_1"/>
<dbReference type="VEuPathDB" id="FungiDB:PV08_08939"/>
<protein>
    <submittedName>
        <fullName evidence="2">Uncharacterized protein</fullName>
    </submittedName>
</protein>
<gene>
    <name evidence="2" type="ORF">PV08_08939</name>
</gene>